<organism evidence="2 3">
    <name type="scientific">Haladaptatus litoreus</name>
    <dbReference type="NCBI Taxonomy" id="553468"/>
    <lineage>
        <taxon>Archaea</taxon>
        <taxon>Methanobacteriati</taxon>
        <taxon>Methanobacteriota</taxon>
        <taxon>Stenosarchaea group</taxon>
        <taxon>Halobacteria</taxon>
        <taxon>Halobacteriales</taxon>
        <taxon>Haladaptataceae</taxon>
        <taxon>Haladaptatus</taxon>
    </lineage>
</organism>
<sequence>MYETLENTGLGSRMVAIVSGILLSDWIIRIFEFELFARLLTTFVSIAICMIILDQILQRAGYSP</sequence>
<evidence type="ECO:0000313" key="2">
    <source>
        <dbReference type="EMBL" id="SIR98683.1"/>
    </source>
</evidence>
<dbReference type="Proteomes" id="UP000186914">
    <property type="component" value="Unassembled WGS sequence"/>
</dbReference>
<keyword evidence="3" id="KW-1185">Reference proteome</keyword>
<accession>A0A1N7FEE6</accession>
<dbReference type="EMBL" id="FTNO01000008">
    <property type="protein sequence ID" value="SIR98683.1"/>
    <property type="molecule type" value="Genomic_DNA"/>
</dbReference>
<feature type="transmembrane region" description="Helical" evidence="1">
    <location>
        <begin position="12"/>
        <end position="28"/>
    </location>
</feature>
<gene>
    <name evidence="2" type="ORF">SAMN05421858_5000</name>
</gene>
<evidence type="ECO:0000256" key="1">
    <source>
        <dbReference type="SAM" id="Phobius"/>
    </source>
</evidence>
<reference evidence="3" key="1">
    <citation type="submission" date="2017-01" db="EMBL/GenBank/DDBJ databases">
        <authorList>
            <person name="Varghese N."/>
            <person name="Submissions S."/>
        </authorList>
    </citation>
    <scope>NUCLEOTIDE SEQUENCE [LARGE SCALE GENOMIC DNA]</scope>
    <source>
        <strain evidence="3">CGMCC 1.7737</strain>
    </source>
</reference>
<evidence type="ECO:0000313" key="3">
    <source>
        <dbReference type="Proteomes" id="UP000186914"/>
    </source>
</evidence>
<proteinExistence type="predicted"/>
<feature type="transmembrane region" description="Helical" evidence="1">
    <location>
        <begin position="35"/>
        <end position="57"/>
    </location>
</feature>
<dbReference type="AlphaFoldDB" id="A0A1N7FEE6"/>
<name>A0A1N7FEE6_9EURY</name>
<keyword evidence="1" id="KW-0812">Transmembrane</keyword>
<protein>
    <submittedName>
        <fullName evidence="2">Uncharacterized protein</fullName>
    </submittedName>
</protein>
<keyword evidence="1" id="KW-1133">Transmembrane helix</keyword>
<keyword evidence="1" id="KW-0472">Membrane</keyword>